<feature type="binding site" evidence="10">
    <location>
        <begin position="235"/>
        <end position="240"/>
    </location>
    <ligand>
        <name>GTP</name>
        <dbReference type="ChEBI" id="CHEBI:37565"/>
    </ligand>
</feature>
<dbReference type="InterPro" id="IPR025867">
    <property type="entry name" value="MnmE_helical"/>
</dbReference>
<feature type="binding site" evidence="10">
    <location>
        <position position="239"/>
    </location>
    <ligand>
        <name>Mg(2+)</name>
        <dbReference type="ChEBI" id="CHEBI:18420"/>
    </ligand>
</feature>
<gene>
    <name evidence="10" type="primary">mnmE</name>
    <name evidence="10" type="synonym">trmE</name>
    <name evidence="13" type="ORF">A7E75_06590</name>
</gene>
<name>A0A1L3GFJ2_SYNAC</name>
<feature type="binding site" evidence="10">
    <location>
        <position position="461"/>
    </location>
    <ligand>
        <name>(6S)-5-formyl-5,6,7,8-tetrahydrofolate</name>
        <dbReference type="ChEBI" id="CHEBI:57457"/>
    </ligand>
</feature>
<evidence type="ECO:0000256" key="1">
    <source>
        <dbReference type="ARBA" id="ARBA00011043"/>
    </source>
</evidence>
<keyword evidence="5 10" id="KW-0547">Nucleotide-binding</keyword>
<comment type="subunit">
    <text evidence="10">Homodimer. Heterotetramer of two MnmE and two MnmG subunits.</text>
</comment>
<dbReference type="RefSeq" id="WP_072286577.1">
    <property type="nucleotide sequence ID" value="NZ_CP015455.1"/>
</dbReference>
<dbReference type="InterPro" id="IPR027266">
    <property type="entry name" value="TrmE/GcvT-like"/>
</dbReference>
<evidence type="ECO:0000256" key="3">
    <source>
        <dbReference type="ARBA" id="ARBA00022694"/>
    </source>
</evidence>
<feature type="binding site" evidence="10">
    <location>
        <position position="256"/>
    </location>
    <ligand>
        <name>K(+)</name>
        <dbReference type="ChEBI" id="CHEBI:29103"/>
    </ligand>
</feature>
<dbReference type="CDD" id="cd04164">
    <property type="entry name" value="trmE"/>
    <property type="match status" value="1"/>
</dbReference>
<protein>
    <recommendedName>
        <fullName evidence="10">tRNA modification GTPase MnmE</fullName>
        <ecNumber evidence="10">3.6.-.-</ecNumber>
    </recommendedName>
</protein>
<dbReference type="GO" id="GO:0030488">
    <property type="term" value="P:tRNA methylation"/>
    <property type="evidence" value="ECO:0007669"/>
    <property type="project" value="TreeGrafter"/>
</dbReference>
<evidence type="ECO:0000259" key="12">
    <source>
        <dbReference type="PROSITE" id="PS51709"/>
    </source>
</evidence>
<dbReference type="STRING" id="29542.A6070_00525"/>
<dbReference type="PANTHER" id="PTHR42714">
    <property type="entry name" value="TRNA MODIFICATION GTPASE GTPBP3"/>
    <property type="match status" value="1"/>
</dbReference>
<dbReference type="FunFam" id="3.30.1360.120:FF:000003">
    <property type="entry name" value="tRNA modification GTPase MnmE"/>
    <property type="match status" value="1"/>
</dbReference>
<keyword evidence="14" id="KW-1185">Reference proteome</keyword>
<dbReference type="PANTHER" id="PTHR42714:SF2">
    <property type="entry name" value="TRNA MODIFICATION GTPASE GTPBP3, MITOCHONDRIAL"/>
    <property type="match status" value="1"/>
</dbReference>
<dbReference type="GO" id="GO:0042802">
    <property type="term" value="F:identical protein binding"/>
    <property type="evidence" value="ECO:0007669"/>
    <property type="project" value="UniProtKB-ARBA"/>
</dbReference>
<feature type="binding site" evidence="10">
    <location>
        <position position="260"/>
    </location>
    <ligand>
        <name>Mg(2+)</name>
        <dbReference type="ChEBI" id="CHEBI:18420"/>
    </ligand>
</feature>
<comment type="function">
    <text evidence="10">Exhibits a very high intrinsic GTPase hydrolysis rate. Involved in the addition of a carboxymethylaminomethyl (cmnm) group at the wobble position (U34) of certain tRNAs, forming tRNA-cmnm(5)s(2)U34.</text>
</comment>
<dbReference type="InterPro" id="IPR004520">
    <property type="entry name" value="GTPase_MnmE"/>
</dbReference>
<dbReference type="PROSITE" id="PS51709">
    <property type="entry name" value="G_TRME"/>
    <property type="match status" value="1"/>
</dbReference>
<evidence type="ECO:0000313" key="14">
    <source>
        <dbReference type="Proteomes" id="UP000182264"/>
    </source>
</evidence>
<comment type="subcellular location">
    <subcellularLocation>
        <location evidence="10">Cytoplasm</location>
    </subcellularLocation>
</comment>
<evidence type="ECO:0000256" key="7">
    <source>
        <dbReference type="ARBA" id="ARBA00022842"/>
    </source>
</evidence>
<dbReference type="InterPro" id="IPR006073">
    <property type="entry name" value="GTP-bd"/>
</dbReference>
<keyword evidence="6 10" id="KW-0378">Hydrolase</keyword>
<dbReference type="InterPro" id="IPR027368">
    <property type="entry name" value="MnmE_dom2"/>
</dbReference>
<dbReference type="Proteomes" id="UP000182264">
    <property type="component" value="Chromosome"/>
</dbReference>
<organism evidence="13 14">
    <name type="scientific">Syntrophotalea acetylenica</name>
    <name type="common">Pelobacter acetylenicus</name>
    <dbReference type="NCBI Taxonomy" id="29542"/>
    <lineage>
        <taxon>Bacteria</taxon>
        <taxon>Pseudomonadati</taxon>
        <taxon>Thermodesulfobacteriota</taxon>
        <taxon>Desulfuromonadia</taxon>
        <taxon>Desulfuromonadales</taxon>
        <taxon>Syntrophotaleaceae</taxon>
        <taxon>Syntrophotalea</taxon>
    </lineage>
</organism>
<dbReference type="FunFam" id="3.40.50.300:FF:001376">
    <property type="entry name" value="tRNA modification GTPase MnmE"/>
    <property type="match status" value="1"/>
</dbReference>
<evidence type="ECO:0000256" key="10">
    <source>
        <dbReference type="HAMAP-Rule" id="MF_00379"/>
    </source>
</evidence>
<keyword evidence="4 10" id="KW-0479">Metal-binding</keyword>
<evidence type="ECO:0000256" key="6">
    <source>
        <dbReference type="ARBA" id="ARBA00022801"/>
    </source>
</evidence>
<dbReference type="GO" id="GO:0005525">
    <property type="term" value="F:GTP binding"/>
    <property type="evidence" value="ECO:0007669"/>
    <property type="project" value="UniProtKB-UniRule"/>
</dbReference>
<evidence type="ECO:0000256" key="4">
    <source>
        <dbReference type="ARBA" id="ARBA00022723"/>
    </source>
</evidence>
<dbReference type="SUPFAM" id="SSF52540">
    <property type="entry name" value="P-loop containing nucleoside triphosphate hydrolases"/>
    <property type="match status" value="1"/>
</dbReference>
<dbReference type="KEGG" id="pace:A6070_00525"/>
<comment type="caution">
    <text evidence="10">Lacks conserved residue(s) required for the propagation of feature annotation.</text>
</comment>
<dbReference type="PRINTS" id="PR00326">
    <property type="entry name" value="GTP1OBG"/>
</dbReference>
<dbReference type="Pfam" id="PF12631">
    <property type="entry name" value="MnmE_helical"/>
    <property type="match status" value="1"/>
</dbReference>
<dbReference type="AlphaFoldDB" id="A0A1L3GFJ2"/>
<evidence type="ECO:0000256" key="5">
    <source>
        <dbReference type="ARBA" id="ARBA00022741"/>
    </source>
</evidence>
<dbReference type="InterPro" id="IPR027417">
    <property type="entry name" value="P-loop_NTPase"/>
</dbReference>
<dbReference type="GO" id="GO:0005829">
    <property type="term" value="C:cytosol"/>
    <property type="evidence" value="ECO:0007669"/>
    <property type="project" value="TreeGrafter"/>
</dbReference>
<dbReference type="GO" id="GO:0002098">
    <property type="term" value="P:tRNA wobble uridine modification"/>
    <property type="evidence" value="ECO:0007669"/>
    <property type="project" value="TreeGrafter"/>
</dbReference>
<dbReference type="InterPro" id="IPR031168">
    <property type="entry name" value="G_TrmE"/>
</dbReference>
<dbReference type="NCBIfam" id="TIGR00450">
    <property type="entry name" value="mnmE_trmE_thdF"/>
    <property type="match status" value="1"/>
</dbReference>
<keyword evidence="8 10" id="KW-0630">Potassium</keyword>
<evidence type="ECO:0000256" key="9">
    <source>
        <dbReference type="ARBA" id="ARBA00023134"/>
    </source>
</evidence>
<keyword evidence="3 10" id="KW-0819">tRNA processing</keyword>
<feature type="binding site" evidence="10">
    <location>
        <position position="259"/>
    </location>
    <ligand>
        <name>K(+)</name>
        <dbReference type="ChEBI" id="CHEBI:29103"/>
    </ligand>
</feature>
<sequence>MHIVNVFEKDTIVAPATPPGEGGIGIVRLSGLKAEEFLCDYFSPSSATGRLESNYLYHGFLKDHRGHVLDEVMAVIMRQPRSYTREDVCEIHCHGGGLIVRRVVDLFLRAGARMARPGEFTLRAFLNGRIDLTRAEAVIDLIRSRSELASNIAINQLNGGLADKIAFLREKLILLLAEVEAAIDFSEEDIEIEGSCSLGKTAGQMMSEMDDLIQSFECGRIAKEGVNILILGRPNVGKSSLLNSLLGEARAIVTDIPGTTRDTIEEDLVLGGLPLRLVDTAGIRHTEDPVEAEGVRRARSKIEGADLVLLVVDGSMSLDNDDLLAIDACRHKDVLVVLNKADLGSLPFPDCLGQFPVVKISALQGLGLTDLVDKISQHFTFRPEVSEARETVILTEFRHKQALMAARDSLGRFRESLVQGMSPEFSAVEIGEALDRVGEITGETTPDDVLDRIFTKFCIGK</sequence>
<evidence type="ECO:0000256" key="2">
    <source>
        <dbReference type="ARBA" id="ARBA00022490"/>
    </source>
</evidence>
<dbReference type="GO" id="GO:0046872">
    <property type="term" value="F:metal ion binding"/>
    <property type="evidence" value="ECO:0007669"/>
    <property type="project" value="UniProtKB-KW"/>
</dbReference>
<evidence type="ECO:0000256" key="8">
    <source>
        <dbReference type="ARBA" id="ARBA00022958"/>
    </source>
</evidence>
<feature type="binding site" evidence="10">
    <location>
        <begin position="339"/>
        <end position="342"/>
    </location>
    <ligand>
        <name>GTP</name>
        <dbReference type="ChEBI" id="CHEBI:37565"/>
    </ligand>
</feature>
<feature type="binding site" evidence="10">
    <location>
        <position position="254"/>
    </location>
    <ligand>
        <name>K(+)</name>
        <dbReference type="ChEBI" id="CHEBI:29103"/>
    </ligand>
</feature>
<keyword evidence="2 10" id="KW-0963">Cytoplasm</keyword>
<dbReference type="Gene3D" id="3.30.1360.120">
    <property type="entry name" value="Probable tRNA modification gtpase trme, domain 1"/>
    <property type="match status" value="1"/>
</dbReference>
<dbReference type="OrthoDB" id="9805918at2"/>
<feature type="binding site" evidence="10">
    <location>
        <begin position="254"/>
        <end position="260"/>
    </location>
    <ligand>
        <name>GTP</name>
        <dbReference type="ChEBI" id="CHEBI:37565"/>
    </ligand>
</feature>
<feature type="binding site" evidence="10">
    <location>
        <position position="129"/>
    </location>
    <ligand>
        <name>(6S)-5-formyl-5,6,7,8-tetrahydrofolate</name>
        <dbReference type="ChEBI" id="CHEBI:57457"/>
    </ligand>
</feature>
<dbReference type="Gene3D" id="1.20.120.430">
    <property type="entry name" value="tRNA modification GTPase MnmE domain 2"/>
    <property type="match status" value="1"/>
</dbReference>
<dbReference type="HAMAP" id="MF_00379">
    <property type="entry name" value="GTPase_MnmE"/>
    <property type="match status" value="1"/>
</dbReference>
<dbReference type="CDD" id="cd14858">
    <property type="entry name" value="TrmE_N"/>
    <property type="match status" value="1"/>
</dbReference>
<feature type="binding site" evidence="10">
    <location>
        <position position="235"/>
    </location>
    <ligand>
        <name>K(+)</name>
        <dbReference type="ChEBI" id="CHEBI:29103"/>
    </ligand>
</feature>
<dbReference type="Pfam" id="PF10396">
    <property type="entry name" value="TrmE_N"/>
    <property type="match status" value="1"/>
</dbReference>
<dbReference type="GO" id="GO:0003924">
    <property type="term" value="F:GTPase activity"/>
    <property type="evidence" value="ECO:0007669"/>
    <property type="project" value="UniProtKB-UniRule"/>
</dbReference>
<keyword evidence="9 10" id="KW-0342">GTP-binding</keyword>
<feature type="domain" description="TrmE-type G" evidence="12">
    <location>
        <begin position="225"/>
        <end position="380"/>
    </location>
</feature>
<dbReference type="EMBL" id="CP015518">
    <property type="protein sequence ID" value="APG24732.1"/>
    <property type="molecule type" value="Genomic_DNA"/>
</dbReference>
<dbReference type="InterPro" id="IPR018948">
    <property type="entry name" value="GTP-bd_TrmE_N"/>
</dbReference>
<dbReference type="Gene3D" id="3.40.50.300">
    <property type="entry name" value="P-loop containing nucleotide triphosphate hydrolases"/>
    <property type="match status" value="1"/>
</dbReference>
<dbReference type="Pfam" id="PF01926">
    <property type="entry name" value="MMR_HSR1"/>
    <property type="match status" value="1"/>
</dbReference>
<feature type="binding site" evidence="10">
    <location>
        <position position="28"/>
    </location>
    <ligand>
        <name>(6S)-5-formyl-5,6,7,8-tetrahydrofolate</name>
        <dbReference type="ChEBI" id="CHEBI:57457"/>
    </ligand>
</feature>
<evidence type="ECO:0000256" key="11">
    <source>
        <dbReference type="RuleBase" id="RU003313"/>
    </source>
</evidence>
<comment type="cofactor">
    <cofactor evidence="10">
        <name>K(+)</name>
        <dbReference type="ChEBI" id="CHEBI:29103"/>
    </cofactor>
    <text evidence="10">Binds 1 potassium ion per subunit.</text>
</comment>
<evidence type="ECO:0000313" key="13">
    <source>
        <dbReference type="EMBL" id="APG24732.1"/>
    </source>
</evidence>
<proteinExistence type="inferred from homology"/>
<comment type="similarity">
    <text evidence="1 10 11">Belongs to the TRAFAC class TrmE-Era-EngA-EngB-Septin-like GTPase superfamily. TrmE GTPase family.</text>
</comment>
<keyword evidence="7 10" id="KW-0460">Magnesium</keyword>
<reference evidence="13 14" key="1">
    <citation type="journal article" date="2017" name="Genome Announc.">
        <title>Complete Genome Sequences of Two Acetylene-Fermenting Pelobacter acetylenicus Strains.</title>
        <authorList>
            <person name="Sutton J.M."/>
            <person name="Baesman S.M."/>
            <person name="Fierst J.L."/>
            <person name="Poret-Peterson A.T."/>
            <person name="Oremland R.S."/>
            <person name="Dunlap D.S."/>
            <person name="Akob D.M."/>
        </authorList>
    </citation>
    <scope>NUCLEOTIDE SEQUENCE [LARGE SCALE GENOMIC DNA]</scope>
    <source>
        <strain evidence="13 14">DSM 3247</strain>
    </source>
</reference>
<feature type="binding site" evidence="10">
    <location>
        <position position="90"/>
    </location>
    <ligand>
        <name>(6S)-5-formyl-5,6,7,8-tetrahydrofolate</name>
        <dbReference type="ChEBI" id="CHEBI:57457"/>
    </ligand>
</feature>
<dbReference type="NCBIfam" id="TIGR00231">
    <property type="entry name" value="small_GTP"/>
    <property type="match status" value="1"/>
</dbReference>
<dbReference type="EC" id="3.6.-.-" evidence="10"/>
<accession>A0A1L3GFJ2</accession>
<feature type="binding site" evidence="10">
    <location>
        <begin position="279"/>
        <end position="282"/>
    </location>
    <ligand>
        <name>GTP</name>
        <dbReference type="ChEBI" id="CHEBI:37565"/>
    </ligand>
</feature>
<dbReference type="InterPro" id="IPR005225">
    <property type="entry name" value="Small_GTP-bd"/>
</dbReference>